<dbReference type="HOGENOM" id="CLU_3352400_0_0_3"/>
<protein>
    <submittedName>
        <fullName evidence="1">Uncharacterized protein</fullName>
    </submittedName>
</protein>
<gene>
    <name evidence="1" type="ORF">Cylst_6643</name>
</gene>
<keyword evidence="1" id="KW-0614">Plasmid</keyword>
<geneLocation type="plasmid" evidence="1 2">
    <name>pCYLST.01</name>
</geneLocation>
<dbReference type="KEGG" id="csg:Cylst_6643"/>
<evidence type="ECO:0000313" key="2">
    <source>
        <dbReference type="Proteomes" id="UP000010475"/>
    </source>
</evidence>
<dbReference type="AlphaFoldDB" id="K9X704"/>
<accession>K9X704</accession>
<evidence type="ECO:0000313" key="1">
    <source>
        <dbReference type="EMBL" id="AFZ28410.1"/>
    </source>
</evidence>
<organism evidence="1 2">
    <name type="scientific">Cylindrospermum stagnale PCC 7417</name>
    <dbReference type="NCBI Taxonomy" id="56107"/>
    <lineage>
        <taxon>Bacteria</taxon>
        <taxon>Bacillati</taxon>
        <taxon>Cyanobacteriota</taxon>
        <taxon>Cyanophyceae</taxon>
        <taxon>Nostocales</taxon>
        <taxon>Nostocaceae</taxon>
        <taxon>Cylindrospermum</taxon>
    </lineage>
</organism>
<sequence length="37" mass="4018">MFQPGLIATEPGLRVLSDFGDLGWGKAEGRGQKAEER</sequence>
<dbReference type="Proteomes" id="UP000010475">
    <property type="component" value="Plasmid pCYLST.01"/>
</dbReference>
<dbReference type="EMBL" id="CP003643">
    <property type="protein sequence ID" value="AFZ28410.1"/>
    <property type="molecule type" value="Genomic_DNA"/>
</dbReference>
<keyword evidence="2" id="KW-1185">Reference proteome</keyword>
<proteinExistence type="predicted"/>
<name>K9X704_9NOST</name>
<feature type="non-terminal residue" evidence="1">
    <location>
        <position position="37"/>
    </location>
</feature>
<reference evidence="1 2" key="1">
    <citation type="submission" date="2012-06" db="EMBL/GenBank/DDBJ databases">
        <title>Noncontiguous Finished plasmid 1 of genome of Cylindrospermum stagnale PCC 7417.</title>
        <authorList>
            <consortium name="US DOE Joint Genome Institute"/>
            <person name="Gugger M."/>
            <person name="Coursin T."/>
            <person name="Rippka R."/>
            <person name="Tandeau De Marsac N."/>
            <person name="Huntemann M."/>
            <person name="Wei C.-L."/>
            <person name="Han J."/>
            <person name="Detter J.C."/>
            <person name="Han C."/>
            <person name="Tapia R."/>
            <person name="Davenport K."/>
            <person name="Daligault H."/>
            <person name="Erkkila T."/>
            <person name="Gu W."/>
            <person name="Munk A.C.C."/>
            <person name="Teshima H."/>
            <person name="Xu Y."/>
            <person name="Chain P."/>
            <person name="Chen A."/>
            <person name="Krypides N."/>
            <person name="Mavromatis K."/>
            <person name="Markowitz V."/>
            <person name="Szeto E."/>
            <person name="Ivanova N."/>
            <person name="Mikhailova N."/>
            <person name="Ovchinnikova G."/>
            <person name="Pagani I."/>
            <person name="Pati A."/>
            <person name="Goodwin L."/>
            <person name="Peters L."/>
            <person name="Pitluck S."/>
            <person name="Woyke T."/>
            <person name="Kerfeld C."/>
        </authorList>
    </citation>
    <scope>NUCLEOTIDE SEQUENCE [LARGE SCALE GENOMIC DNA]</scope>
    <source>
        <strain evidence="1 2">PCC 7417</strain>
        <plasmid evidence="2">Plasmid pCYLST.01</plasmid>
    </source>
</reference>